<feature type="transmembrane region" description="Helical" evidence="6">
    <location>
        <begin position="299"/>
        <end position="317"/>
    </location>
</feature>
<dbReference type="Gene3D" id="1.20.1070.10">
    <property type="entry name" value="Rhodopsin 7-helix transmembrane proteins"/>
    <property type="match status" value="1"/>
</dbReference>
<evidence type="ECO:0000256" key="1">
    <source>
        <dbReference type="ARBA" id="ARBA00004141"/>
    </source>
</evidence>
<evidence type="ECO:0000313" key="8">
    <source>
        <dbReference type="EMBL" id="KAF2162110.1"/>
    </source>
</evidence>
<reference evidence="8" key="1">
    <citation type="journal article" date="2020" name="Stud. Mycol.">
        <title>101 Dothideomycetes genomes: a test case for predicting lifestyles and emergence of pathogens.</title>
        <authorList>
            <person name="Haridas S."/>
            <person name="Albert R."/>
            <person name="Binder M."/>
            <person name="Bloem J."/>
            <person name="Labutti K."/>
            <person name="Salamov A."/>
            <person name="Andreopoulos B."/>
            <person name="Baker S."/>
            <person name="Barry K."/>
            <person name="Bills G."/>
            <person name="Bluhm B."/>
            <person name="Cannon C."/>
            <person name="Castanera R."/>
            <person name="Culley D."/>
            <person name="Daum C."/>
            <person name="Ezra D."/>
            <person name="Gonzalez J."/>
            <person name="Henrissat B."/>
            <person name="Kuo A."/>
            <person name="Liang C."/>
            <person name="Lipzen A."/>
            <person name="Lutzoni F."/>
            <person name="Magnuson J."/>
            <person name="Mondo S."/>
            <person name="Nolan M."/>
            <person name="Ohm R."/>
            <person name="Pangilinan J."/>
            <person name="Park H.-J."/>
            <person name="Ramirez L."/>
            <person name="Alfaro M."/>
            <person name="Sun H."/>
            <person name="Tritt A."/>
            <person name="Yoshinaga Y."/>
            <person name="Zwiers L.-H."/>
            <person name="Turgeon B."/>
            <person name="Goodwin S."/>
            <person name="Spatafora J."/>
            <person name="Crous P."/>
            <person name="Grigoriev I."/>
        </authorList>
    </citation>
    <scope>NUCLEOTIDE SEQUENCE</scope>
    <source>
        <strain evidence="8">ATCC 36951</strain>
    </source>
</reference>
<dbReference type="Pfam" id="PF11710">
    <property type="entry name" value="Git3"/>
    <property type="match status" value="1"/>
</dbReference>
<accession>A0A6A6C7C1</accession>
<keyword evidence="9" id="KW-1185">Reference proteome</keyword>
<feature type="transmembrane region" description="Helical" evidence="6">
    <location>
        <begin position="6"/>
        <end position="30"/>
    </location>
</feature>
<evidence type="ECO:0000256" key="6">
    <source>
        <dbReference type="SAM" id="Phobius"/>
    </source>
</evidence>
<dbReference type="PANTHER" id="PTHR23112:SF0">
    <property type="entry name" value="TRANSMEMBRANE PROTEIN 116"/>
    <property type="match status" value="1"/>
</dbReference>
<dbReference type="EMBL" id="ML993615">
    <property type="protein sequence ID" value="KAF2162110.1"/>
    <property type="molecule type" value="Genomic_DNA"/>
</dbReference>
<gene>
    <name evidence="8" type="ORF">M409DRAFT_27490</name>
</gene>
<dbReference type="GO" id="GO:0004930">
    <property type="term" value="F:G protein-coupled receptor activity"/>
    <property type="evidence" value="ECO:0007669"/>
    <property type="project" value="TreeGrafter"/>
</dbReference>
<dbReference type="SUPFAM" id="SSF81321">
    <property type="entry name" value="Family A G protein-coupled receptor-like"/>
    <property type="match status" value="1"/>
</dbReference>
<comment type="subcellular location">
    <subcellularLocation>
        <location evidence="1">Membrane</location>
        <topology evidence="1">Multi-pass membrane protein</topology>
    </subcellularLocation>
</comment>
<dbReference type="InterPro" id="IPR023041">
    <property type="entry name" value="Glucose_rcpt_Git3-like_N"/>
</dbReference>
<feature type="region of interest" description="Disordered" evidence="5">
    <location>
        <begin position="238"/>
        <end position="260"/>
    </location>
</feature>
<sequence>MPLLLVVAIPTFVCSLLSLIADTIFAVFYYALPPERHYRQALIVNLLIADWINALNNTISGAVALSRRNEESQLTRGPACTANGYIGQFSVQAIDFNILIISFAVLLTVRQSSITMEPPWWAVVLICILPWIPSLITSNIALGLDAYGPVSGNWCWIKPNLVLRYTLTHGWRIAIFFLTIGIYTYVYLYLKRVYGKLNLSTDSSATQDDLDLNMAEELPNIKQPAHGHVRTFSVATNHDSDEQPLSPTLRRGGPSTDGIAPSSSQVAMIGRKSHGDIQRVNTLGNTQAAARKKALRKMLLLNGYPILYVILWIPGIANRIVETVGESPVWLKALQASTQLVGFANALTYAWNEQLSKRVKSRWEFMRRTNRRPTVLPSRDTTGFV</sequence>
<dbReference type="GeneID" id="54561867"/>
<evidence type="ECO:0000256" key="5">
    <source>
        <dbReference type="SAM" id="MobiDB-lite"/>
    </source>
</evidence>
<proteinExistence type="predicted"/>
<feature type="transmembrane region" description="Helical" evidence="6">
    <location>
        <begin position="121"/>
        <end position="144"/>
    </location>
</feature>
<dbReference type="GO" id="GO:0005886">
    <property type="term" value="C:plasma membrane"/>
    <property type="evidence" value="ECO:0007669"/>
    <property type="project" value="TreeGrafter"/>
</dbReference>
<feature type="domain" description="Glucose receptor Git3-like N-terminal" evidence="7">
    <location>
        <begin position="9"/>
        <end position="195"/>
    </location>
</feature>
<feature type="transmembrane region" description="Helical" evidence="6">
    <location>
        <begin position="85"/>
        <end position="109"/>
    </location>
</feature>
<dbReference type="Proteomes" id="UP000799537">
    <property type="component" value="Unassembled WGS sequence"/>
</dbReference>
<keyword evidence="2 6" id="KW-0812">Transmembrane</keyword>
<dbReference type="GO" id="GO:0007189">
    <property type="term" value="P:adenylate cyclase-activating G protein-coupled receptor signaling pathway"/>
    <property type="evidence" value="ECO:0007669"/>
    <property type="project" value="TreeGrafter"/>
</dbReference>
<dbReference type="PANTHER" id="PTHR23112">
    <property type="entry name" value="G PROTEIN-COUPLED RECEPTOR 157-RELATED"/>
    <property type="match status" value="1"/>
</dbReference>
<keyword evidence="4 6" id="KW-0472">Membrane</keyword>
<keyword evidence="3 6" id="KW-1133">Transmembrane helix</keyword>
<feature type="transmembrane region" description="Helical" evidence="6">
    <location>
        <begin position="170"/>
        <end position="190"/>
    </location>
</feature>
<organism evidence="8 9">
    <name type="scientific">Zasmidium cellare ATCC 36951</name>
    <dbReference type="NCBI Taxonomy" id="1080233"/>
    <lineage>
        <taxon>Eukaryota</taxon>
        <taxon>Fungi</taxon>
        <taxon>Dikarya</taxon>
        <taxon>Ascomycota</taxon>
        <taxon>Pezizomycotina</taxon>
        <taxon>Dothideomycetes</taxon>
        <taxon>Dothideomycetidae</taxon>
        <taxon>Mycosphaerellales</taxon>
        <taxon>Mycosphaerellaceae</taxon>
        <taxon>Zasmidium</taxon>
    </lineage>
</organism>
<feature type="transmembrane region" description="Helical" evidence="6">
    <location>
        <begin position="42"/>
        <end position="65"/>
    </location>
</feature>
<dbReference type="RefSeq" id="XP_033662999.1">
    <property type="nucleotide sequence ID" value="XM_033808595.1"/>
</dbReference>
<evidence type="ECO:0000256" key="3">
    <source>
        <dbReference type="ARBA" id="ARBA00022989"/>
    </source>
</evidence>
<evidence type="ECO:0000259" key="7">
    <source>
        <dbReference type="Pfam" id="PF11710"/>
    </source>
</evidence>
<name>A0A6A6C7C1_ZASCE</name>
<evidence type="ECO:0000256" key="4">
    <source>
        <dbReference type="ARBA" id="ARBA00023136"/>
    </source>
</evidence>
<protein>
    <recommendedName>
        <fullName evidence="7">Glucose receptor Git3-like N-terminal domain-containing protein</fullName>
    </recommendedName>
</protein>
<evidence type="ECO:0000256" key="2">
    <source>
        <dbReference type="ARBA" id="ARBA00022692"/>
    </source>
</evidence>
<dbReference type="OrthoDB" id="100006at2759"/>
<dbReference type="AlphaFoldDB" id="A0A6A6C7C1"/>
<evidence type="ECO:0000313" key="9">
    <source>
        <dbReference type="Proteomes" id="UP000799537"/>
    </source>
</evidence>